<reference evidence="10" key="1">
    <citation type="journal article" date="2018" name="Gigascience">
        <title>Genome assembly of the Pink Ipe (Handroanthus impetiginosus, Bignoniaceae), a highly valued, ecologically keystone Neotropical timber forest tree.</title>
        <authorList>
            <person name="Silva-Junior O.B."/>
            <person name="Grattapaglia D."/>
            <person name="Novaes E."/>
            <person name="Collevatti R.G."/>
        </authorList>
    </citation>
    <scope>NUCLEOTIDE SEQUENCE [LARGE SCALE GENOMIC DNA]</scope>
    <source>
        <strain evidence="10">cv. UFG-1</strain>
    </source>
</reference>
<evidence type="ECO:0000256" key="5">
    <source>
        <dbReference type="ARBA" id="ARBA00023180"/>
    </source>
</evidence>
<evidence type="ECO:0000256" key="6">
    <source>
        <dbReference type="ARBA" id="ARBA00037847"/>
    </source>
</evidence>
<dbReference type="STRING" id="429701.A0A2G9GEN8"/>
<evidence type="ECO:0000313" key="9">
    <source>
        <dbReference type="EMBL" id="PIN03749.1"/>
    </source>
</evidence>
<accession>A0A2G9GEN8</accession>
<keyword evidence="5 7" id="KW-0325">Glycoprotein</keyword>
<dbReference type="GO" id="GO:0016020">
    <property type="term" value="C:membrane"/>
    <property type="evidence" value="ECO:0007669"/>
    <property type="project" value="UniProtKB-SubCell"/>
</dbReference>
<dbReference type="PANTHER" id="PTHR10108">
    <property type="entry name" value="SAM-DEPENDENT METHYLTRANSFERASE"/>
    <property type="match status" value="1"/>
</dbReference>
<dbReference type="AlphaFoldDB" id="A0A2G9GEN8"/>
<keyword evidence="7" id="KW-0472">Membrane</keyword>
<dbReference type="GO" id="GO:0005768">
    <property type="term" value="C:endosome"/>
    <property type="evidence" value="ECO:0007669"/>
    <property type="project" value="TreeGrafter"/>
</dbReference>
<dbReference type="Pfam" id="PF03141">
    <property type="entry name" value="Methyltransf_29"/>
    <property type="match status" value="2"/>
</dbReference>
<proteinExistence type="inferred from homology"/>
<dbReference type="EC" id="2.1.1.-" evidence="7"/>
<dbReference type="GO" id="GO:0005802">
    <property type="term" value="C:trans-Golgi network"/>
    <property type="evidence" value="ECO:0007669"/>
    <property type="project" value="TreeGrafter"/>
</dbReference>
<protein>
    <recommendedName>
        <fullName evidence="7">Methyltransferase</fullName>
        <ecNumber evidence="7">2.1.1.-</ecNumber>
    </recommendedName>
</protein>
<evidence type="ECO:0000256" key="2">
    <source>
        <dbReference type="ARBA" id="ARBA00008361"/>
    </source>
</evidence>
<evidence type="ECO:0000313" key="10">
    <source>
        <dbReference type="Proteomes" id="UP000231279"/>
    </source>
</evidence>
<dbReference type="PANTHER" id="PTHR10108:SF1102">
    <property type="entry name" value="METHYLTRANSFERASE PMT28-RELATED"/>
    <property type="match status" value="1"/>
</dbReference>
<dbReference type="OrthoDB" id="2013972at2759"/>
<feature type="region of interest" description="Disordered" evidence="8">
    <location>
        <begin position="66"/>
        <end position="182"/>
    </location>
</feature>
<feature type="compositionally biased region" description="Acidic residues" evidence="8">
    <location>
        <begin position="159"/>
        <end position="170"/>
    </location>
</feature>
<dbReference type="InterPro" id="IPR004159">
    <property type="entry name" value="Put_SAM_MeTrfase"/>
</dbReference>
<sequence length="670" mass="75792">MAIARFGRQMKRSYQSYGFCVKLSAVVTLGLCFVFVWSLFSNFSVTSQRETFDDIAEPVSASNGKVSDFQVHSRKIEPKKDQENDKQKIKSRLDDKDEKIINGSMPLKSGKRQENVDSIAVEKSGDEDSKKSKTDGEEKSQENEGSDVEEVIKEKKDDEGNDKEGEDMDSDGNTNEGVEGDLDLINTEDLDREVVVDDNGGSRKGKKKKYGPLFDRKAHYNWKLCNTRSKHNYIPCIDIESATGKLQSYRHHERSCPRSAVMCLVPLPRGGYGAPVHWPESKTKILYKNVAHPKLAAYIKTQDWLVESGEYLTFPQNQSLFKGGIQHYLESIEEMVPDIEWGKNIRIVLDMGSKDSSFAASLFEKDVLTLTLGLKDDLVDLAQVALERGFPAVVSPFATQRLPFPSGVFDAVHCGECSISWHSNGGKLILEMNRILRPGGYFILSTKHNSIEAEEGLPLHITLKSCLHAIPEAIEQRGTEWPAEWPKRLHTYSEWMNNRDKLAAESEHWKAILSNSYLIGMGIDWSTIRNVMDMKAINGGFAAALSDKNVWVMNVVPVHAPDTLPVIFERGLVGIYHDWCESLGTYPRSYDLLHADHLFSRLKNRCKQAIVIVVEMDRILRPGGWAIVRDKVEILNPLEEILRSLHWEIRMTFAQDKEGILCAQKTSWRP</sequence>
<keyword evidence="4 7" id="KW-0735">Signal-anchor</keyword>
<evidence type="ECO:0000256" key="3">
    <source>
        <dbReference type="ARBA" id="ARBA00022603"/>
    </source>
</evidence>
<keyword evidence="7" id="KW-0812">Transmembrane</keyword>
<keyword evidence="7" id="KW-0808">Transferase</keyword>
<comment type="subcellular location">
    <subcellularLocation>
        <location evidence="6">Endomembrane system</location>
        <topology evidence="6">Single-pass membrane protein</topology>
    </subcellularLocation>
    <subcellularLocation>
        <location evidence="1 7">Membrane</location>
        <topology evidence="1 7">Single-pass type II membrane protein</topology>
    </subcellularLocation>
</comment>
<keyword evidence="3 7" id="KW-0489">Methyltransferase</keyword>
<feature type="compositionally biased region" description="Basic and acidic residues" evidence="8">
    <location>
        <begin position="123"/>
        <end position="142"/>
    </location>
</feature>
<evidence type="ECO:0000256" key="1">
    <source>
        <dbReference type="ARBA" id="ARBA00004606"/>
    </source>
</evidence>
<keyword evidence="10" id="KW-1185">Reference proteome</keyword>
<dbReference type="EMBL" id="NKXS01005409">
    <property type="protein sequence ID" value="PIN03749.1"/>
    <property type="molecule type" value="Genomic_DNA"/>
</dbReference>
<keyword evidence="7" id="KW-1133">Transmembrane helix</keyword>
<dbReference type="Proteomes" id="UP000231279">
    <property type="component" value="Unassembled WGS sequence"/>
</dbReference>
<dbReference type="InterPro" id="IPR029063">
    <property type="entry name" value="SAM-dependent_MTases_sf"/>
</dbReference>
<dbReference type="GO" id="GO:0032259">
    <property type="term" value="P:methylation"/>
    <property type="evidence" value="ECO:0007669"/>
    <property type="project" value="UniProtKB-KW"/>
</dbReference>
<gene>
    <name evidence="9" type="ORF">CDL12_23726</name>
</gene>
<dbReference type="GO" id="GO:0008168">
    <property type="term" value="F:methyltransferase activity"/>
    <property type="evidence" value="ECO:0007669"/>
    <property type="project" value="UniProtKB-UniRule"/>
</dbReference>
<dbReference type="SUPFAM" id="SSF53335">
    <property type="entry name" value="S-adenosyl-L-methionine-dependent methyltransferases"/>
    <property type="match status" value="2"/>
</dbReference>
<evidence type="ECO:0000256" key="4">
    <source>
        <dbReference type="ARBA" id="ARBA00022968"/>
    </source>
</evidence>
<feature type="compositionally biased region" description="Basic and acidic residues" evidence="8">
    <location>
        <begin position="74"/>
        <end position="100"/>
    </location>
</feature>
<name>A0A2G9GEN8_9LAMI</name>
<evidence type="ECO:0000256" key="7">
    <source>
        <dbReference type="RuleBase" id="RU366043"/>
    </source>
</evidence>
<dbReference type="Gene3D" id="3.40.50.150">
    <property type="entry name" value="Vaccinia Virus protein VP39"/>
    <property type="match status" value="1"/>
</dbReference>
<comment type="similarity">
    <text evidence="2 7">Belongs to the methyltransferase superfamily.</text>
</comment>
<comment type="caution">
    <text evidence="9">The sequence shown here is derived from an EMBL/GenBank/DDBJ whole genome shotgun (WGS) entry which is preliminary data.</text>
</comment>
<organism evidence="9 10">
    <name type="scientific">Handroanthus impetiginosus</name>
    <dbReference type="NCBI Taxonomy" id="429701"/>
    <lineage>
        <taxon>Eukaryota</taxon>
        <taxon>Viridiplantae</taxon>
        <taxon>Streptophyta</taxon>
        <taxon>Embryophyta</taxon>
        <taxon>Tracheophyta</taxon>
        <taxon>Spermatophyta</taxon>
        <taxon>Magnoliopsida</taxon>
        <taxon>eudicotyledons</taxon>
        <taxon>Gunneridae</taxon>
        <taxon>Pentapetalae</taxon>
        <taxon>asterids</taxon>
        <taxon>lamiids</taxon>
        <taxon>Lamiales</taxon>
        <taxon>Bignoniaceae</taxon>
        <taxon>Crescentiina</taxon>
        <taxon>Tabebuia alliance</taxon>
        <taxon>Handroanthus</taxon>
    </lineage>
</organism>
<evidence type="ECO:0000256" key="8">
    <source>
        <dbReference type="SAM" id="MobiDB-lite"/>
    </source>
</evidence>
<feature type="transmembrane region" description="Helical" evidence="7">
    <location>
        <begin position="20"/>
        <end position="40"/>
    </location>
</feature>